<name>A0ABT7XI17_9NEIS</name>
<accession>A0ABT7XI17</accession>
<reference evidence="1" key="1">
    <citation type="submission" date="2023-06" db="EMBL/GenBank/DDBJ databases">
        <authorList>
            <person name="Zhang S."/>
        </authorList>
    </citation>
    <scope>NUCLEOTIDE SEQUENCE</scope>
    <source>
        <strain evidence="1">SG2303</strain>
    </source>
</reference>
<proteinExistence type="predicted"/>
<evidence type="ECO:0008006" key="3">
    <source>
        <dbReference type="Google" id="ProtNLM"/>
    </source>
</evidence>
<evidence type="ECO:0000313" key="1">
    <source>
        <dbReference type="EMBL" id="MDN0073428.1"/>
    </source>
</evidence>
<comment type="caution">
    <text evidence="1">The sequence shown here is derived from an EMBL/GenBank/DDBJ whole genome shotgun (WGS) entry which is preliminary data.</text>
</comment>
<protein>
    <recommendedName>
        <fullName evidence="3">DUF2188 domain-containing protein</fullName>
    </recommendedName>
</protein>
<keyword evidence="2" id="KW-1185">Reference proteome</keyword>
<dbReference type="Proteomes" id="UP001168540">
    <property type="component" value="Unassembled WGS sequence"/>
</dbReference>
<dbReference type="EMBL" id="JAUEDK010000001">
    <property type="protein sequence ID" value="MDN0073428.1"/>
    <property type="molecule type" value="Genomic_DNA"/>
</dbReference>
<evidence type="ECO:0000313" key="2">
    <source>
        <dbReference type="Proteomes" id="UP001168540"/>
    </source>
</evidence>
<organism evidence="1 2">
    <name type="scientific">Crenobacter oryzisoli</name>
    <dbReference type="NCBI Taxonomy" id="3056844"/>
    <lineage>
        <taxon>Bacteria</taxon>
        <taxon>Pseudomonadati</taxon>
        <taxon>Pseudomonadota</taxon>
        <taxon>Betaproteobacteria</taxon>
        <taxon>Neisseriales</taxon>
        <taxon>Neisseriaceae</taxon>
        <taxon>Crenobacter</taxon>
    </lineage>
</organism>
<sequence length="65" mass="7382">MSHYRVERVLDPNGGFVGWAVVEAAQGKRKAGPYPFHTMAEDEAYRLSLRDEVSKRQPTSCEIDE</sequence>
<dbReference type="RefSeq" id="WP_289827949.1">
    <property type="nucleotide sequence ID" value="NZ_JAUEDK010000001.1"/>
</dbReference>
<gene>
    <name evidence="1" type="ORF">QU481_00750</name>
</gene>